<keyword evidence="1" id="KW-0479">Metal-binding</keyword>
<evidence type="ECO:0000313" key="5">
    <source>
        <dbReference type="EMBL" id="CAK7273933.1"/>
    </source>
</evidence>
<evidence type="ECO:0000256" key="1">
    <source>
        <dbReference type="ARBA" id="ARBA00022723"/>
    </source>
</evidence>
<evidence type="ECO:0000313" key="6">
    <source>
        <dbReference type="Proteomes" id="UP001642502"/>
    </source>
</evidence>
<evidence type="ECO:0000256" key="3">
    <source>
        <dbReference type="ARBA" id="ARBA00022833"/>
    </source>
</evidence>
<keyword evidence="3" id="KW-0862">Zinc</keyword>
<gene>
    <name evidence="5" type="primary">URA9_2</name>
    <name evidence="5" type="ORF">SEPCBS119000_005912</name>
</gene>
<dbReference type="EMBL" id="CAWUON010000125">
    <property type="protein sequence ID" value="CAK7273933.1"/>
    <property type="molecule type" value="Genomic_DNA"/>
</dbReference>
<evidence type="ECO:0000256" key="2">
    <source>
        <dbReference type="ARBA" id="ARBA00022771"/>
    </source>
</evidence>
<name>A0ABP0E048_9PEZI</name>
<organism evidence="5 6">
    <name type="scientific">Sporothrix epigloea</name>
    <dbReference type="NCBI Taxonomy" id="1892477"/>
    <lineage>
        <taxon>Eukaryota</taxon>
        <taxon>Fungi</taxon>
        <taxon>Dikarya</taxon>
        <taxon>Ascomycota</taxon>
        <taxon>Pezizomycotina</taxon>
        <taxon>Sordariomycetes</taxon>
        <taxon>Sordariomycetidae</taxon>
        <taxon>Ophiostomatales</taxon>
        <taxon>Ophiostomataceae</taxon>
        <taxon>Sporothrix</taxon>
    </lineage>
</organism>
<comment type="caution">
    <text evidence="5">The sequence shown here is derived from an EMBL/GenBank/DDBJ whole genome shotgun (WGS) entry which is preliminary data.</text>
</comment>
<reference evidence="5 6" key="1">
    <citation type="submission" date="2024-01" db="EMBL/GenBank/DDBJ databases">
        <authorList>
            <person name="Allen C."/>
            <person name="Tagirdzhanova G."/>
        </authorList>
    </citation>
    <scope>NUCLEOTIDE SEQUENCE [LARGE SCALE GENOMIC DNA]</scope>
    <source>
        <strain evidence="5 6">CBS 119000</strain>
    </source>
</reference>
<dbReference type="InterPro" id="IPR017907">
    <property type="entry name" value="Znf_RING_CS"/>
</dbReference>
<evidence type="ECO:0000256" key="4">
    <source>
        <dbReference type="SAM" id="MobiDB-lite"/>
    </source>
</evidence>
<accession>A0ABP0E048</accession>
<keyword evidence="2" id="KW-0863">Zinc-finger</keyword>
<dbReference type="Proteomes" id="UP001642502">
    <property type="component" value="Unassembled WGS sequence"/>
</dbReference>
<keyword evidence="6" id="KW-1185">Reference proteome</keyword>
<protein>
    <submittedName>
        <fullName evidence="5">Dihydroorotate dehydrogenase (Quinone), mitochondrial</fullName>
    </submittedName>
</protein>
<sequence length="352" mass="38848">MSSTSPKPAARVAGPKIRRRTHIKAPLSPSAASTTTTTTNPRQKRFRTRLSRRAYLLMLAAKGITRRVTRSMTRRQALLDQKTSSARVVPHQFEAPCCSPALDAGAIVLFNDTNGGPFQAVHFRPGDDNSPVFLPRGLQSVVPDMDQYGLHNCGRHGGEASKRLVHVACRDCRTSFPVAALHCLPCGHVLCRSCLKEAVWTIDANLHNTHIWDAIQQHVRSAVSTRGAVAKAAAKSASKRPGRSTTRDGADLALDRAGMTCCGRFMQLDRHMACLDAATAAAYWLAHEVLRHPLEASRHRCGWPDCGQILAPTCYFQRESFQMYYCVRCQGNSLYVREGYLAPARPCDERGR</sequence>
<proteinExistence type="predicted"/>
<feature type="region of interest" description="Disordered" evidence="4">
    <location>
        <begin position="1"/>
        <end position="45"/>
    </location>
</feature>
<dbReference type="PROSITE" id="PS00518">
    <property type="entry name" value="ZF_RING_1"/>
    <property type="match status" value="1"/>
</dbReference>